<gene>
    <name evidence="2" type="primary">A10p004270.1_BraROA</name>
    <name evidence="2" type="ORF">IGI04_039488</name>
</gene>
<proteinExistence type="predicted"/>
<sequence length="95" mass="10923">AVDALYDCKSEVIGPGSFRFKGEIDCAKQFREAAKRGDDSGMLNVMSNYDMQCMHQVLLAYLSFEVDRLEKENQELVLEIWHVDIEEHIPIDQSL</sequence>
<evidence type="ECO:0000256" key="1">
    <source>
        <dbReference type="ARBA" id="ARBA00022448"/>
    </source>
</evidence>
<feature type="non-terminal residue" evidence="2">
    <location>
        <position position="1"/>
    </location>
</feature>
<dbReference type="PANTHER" id="PTHR13414:SF9">
    <property type="entry name" value="PROTON-COUPLED ZINC ANTIPORTER SLC30A9, MITOCHONDRIAL"/>
    <property type="match status" value="1"/>
</dbReference>
<reference evidence="2 3" key="1">
    <citation type="submission" date="2021-03" db="EMBL/GenBank/DDBJ databases">
        <authorList>
            <person name="King G.J."/>
            <person name="Bancroft I."/>
            <person name="Baten A."/>
            <person name="Bloomfield J."/>
            <person name="Borpatragohain P."/>
            <person name="He Z."/>
            <person name="Irish N."/>
            <person name="Irwin J."/>
            <person name="Liu K."/>
            <person name="Mauleon R.P."/>
            <person name="Moore J."/>
            <person name="Morris R."/>
            <person name="Ostergaard L."/>
            <person name="Wang B."/>
            <person name="Wells R."/>
        </authorList>
    </citation>
    <scope>NUCLEOTIDE SEQUENCE [LARGE SCALE GENOMIC DNA]</scope>
    <source>
        <strain evidence="2">R-o-18</strain>
        <tissue evidence="2">Leaf</tissue>
    </source>
</reference>
<organism evidence="2 3">
    <name type="scientific">Brassica rapa subsp. trilocularis</name>
    <dbReference type="NCBI Taxonomy" id="1813537"/>
    <lineage>
        <taxon>Eukaryota</taxon>
        <taxon>Viridiplantae</taxon>
        <taxon>Streptophyta</taxon>
        <taxon>Embryophyta</taxon>
        <taxon>Tracheophyta</taxon>
        <taxon>Spermatophyta</taxon>
        <taxon>Magnoliopsida</taxon>
        <taxon>eudicotyledons</taxon>
        <taxon>Gunneridae</taxon>
        <taxon>Pentapetalae</taxon>
        <taxon>rosids</taxon>
        <taxon>malvids</taxon>
        <taxon>Brassicales</taxon>
        <taxon>Brassicaceae</taxon>
        <taxon>Brassiceae</taxon>
        <taxon>Brassica</taxon>
    </lineage>
</organism>
<dbReference type="InterPro" id="IPR040177">
    <property type="entry name" value="SLC30A9"/>
</dbReference>
<evidence type="ECO:0000313" key="2">
    <source>
        <dbReference type="EMBL" id="KAG5374892.1"/>
    </source>
</evidence>
<protein>
    <submittedName>
        <fullName evidence="2">Uncharacterized protein</fullName>
    </submittedName>
</protein>
<name>A0ABQ7KLS7_BRACM</name>
<keyword evidence="3" id="KW-1185">Reference proteome</keyword>
<accession>A0ABQ7KLS7</accession>
<keyword evidence="1" id="KW-0813">Transport</keyword>
<dbReference type="PANTHER" id="PTHR13414">
    <property type="entry name" value="HUEL-CATION TRANSPORTER"/>
    <property type="match status" value="1"/>
</dbReference>
<dbReference type="EMBL" id="JADBGQ010000010">
    <property type="protein sequence ID" value="KAG5374892.1"/>
    <property type="molecule type" value="Genomic_DNA"/>
</dbReference>
<dbReference type="Proteomes" id="UP000823674">
    <property type="component" value="Chromosome A10"/>
</dbReference>
<comment type="caution">
    <text evidence="2">The sequence shown here is derived from an EMBL/GenBank/DDBJ whole genome shotgun (WGS) entry which is preliminary data.</text>
</comment>
<evidence type="ECO:0000313" key="3">
    <source>
        <dbReference type="Proteomes" id="UP000823674"/>
    </source>
</evidence>